<dbReference type="EMBL" id="JAQOUE010000001">
    <property type="protein sequence ID" value="MDT7040859.1"/>
    <property type="molecule type" value="Genomic_DNA"/>
</dbReference>
<organism evidence="1 2">
    <name type="scientific">Candidatus Nitronereus thalassa</name>
    <dbReference type="NCBI Taxonomy" id="3020898"/>
    <lineage>
        <taxon>Bacteria</taxon>
        <taxon>Pseudomonadati</taxon>
        <taxon>Nitrospirota</taxon>
        <taxon>Nitrospiria</taxon>
        <taxon>Nitrospirales</taxon>
        <taxon>Nitrospiraceae</taxon>
        <taxon>Candidatus Nitronereus</taxon>
    </lineage>
</organism>
<dbReference type="InterPro" id="IPR021874">
    <property type="entry name" value="Phage_Mu_Gp27"/>
</dbReference>
<keyword evidence="2" id="KW-1185">Reference proteome</keyword>
<protein>
    <submittedName>
        <fullName evidence="1">DUF3486 family protein</fullName>
    </submittedName>
</protein>
<sequence>MTASPRKSRSSIEALGVKELVENLLEANATYAEIQQTVFEQTAQKISLAAISRFRAKWSGAQERLARAGAEAQALVAVLTEHPSADLVDAGMGLLLGKLVKKFSDAEESFDKADLVELGFLLNRTARTDHLGKALKLQEERLALLKKKVEDVADKVMDTVKGKGIDPETLKKIREEIYGLVPEAEEAAA</sequence>
<accession>A0ABU3K3A7</accession>
<reference evidence="1 2" key="1">
    <citation type="journal article" date="2023" name="ISME J.">
        <title>Cultivation and genomic characterization of novel and ubiquitous marine nitrite-oxidizing bacteria from the Nitrospirales.</title>
        <authorList>
            <person name="Mueller A.J."/>
            <person name="Daebeler A."/>
            <person name="Herbold C.W."/>
            <person name="Kirkegaard R.H."/>
            <person name="Daims H."/>
        </authorList>
    </citation>
    <scope>NUCLEOTIDE SEQUENCE [LARGE SCALE GENOMIC DNA]</scope>
    <source>
        <strain evidence="1 2">EB</strain>
    </source>
</reference>
<comment type="caution">
    <text evidence="1">The sequence shown here is derived from an EMBL/GenBank/DDBJ whole genome shotgun (WGS) entry which is preliminary data.</text>
</comment>
<gene>
    <name evidence="1" type="ORF">PPG34_00770</name>
</gene>
<dbReference type="RefSeq" id="WP_313831218.1">
    <property type="nucleotide sequence ID" value="NZ_JAQOUE010000001.1"/>
</dbReference>
<dbReference type="Proteomes" id="UP001250932">
    <property type="component" value="Unassembled WGS sequence"/>
</dbReference>
<evidence type="ECO:0000313" key="1">
    <source>
        <dbReference type="EMBL" id="MDT7040859.1"/>
    </source>
</evidence>
<evidence type="ECO:0000313" key="2">
    <source>
        <dbReference type="Proteomes" id="UP001250932"/>
    </source>
</evidence>
<name>A0ABU3K3A7_9BACT</name>
<proteinExistence type="predicted"/>
<dbReference type="Pfam" id="PF11985">
    <property type="entry name" value="Phage_Mu_Gp27"/>
    <property type="match status" value="1"/>
</dbReference>